<evidence type="ECO:0000256" key="1">
    <source>
        <dbReference type="SAM" id="Phobius"/>
    </source>
</evidence>
<keyword evidence="1" id="KW-0472">Membrane</keyword>
<accession>A0A1F5BVY3</accession>
<name>A0A1F5BVY3_9BACT</name>
<gene>
    <name evidence="2" type="ORF">A2988_04710</name>
</gene>
<protein>
    <submittedName>
        <fullName evidence="2">Uncharacterized protein</fullName>
    </submittedName>
</protein>
<feature type="transmembrane region" description="Helical" evidence="1">
    <location>
        <begin position="6"/>
        <end position="23"/>
    </location>
</feature>
<sequence>MFNNHNFYIFILLFLFSVLLNMFNAFIPHDRWVDIVSWILLAVPVLAFGYLLKFQNSDVNPFYALFSSLLAIYVLVFAGTKLFALFQQAATISQ</sequence>
<keyword evidence="1" id="KW-0812">Transmembrane</keyword>
<evidence type="ECO:0000313" key="2">
    <source>
        <dbReference type="EMBL" id="OGD34766.1"/>
    </source>
</evidence>
<keyword evidence="1" id="KW-1133">Transmembrane helix</keyword>
<dbReference type="STRING" id="1797298.A2988_04710"/>
<proteinExistence type="predicted"/>
<feature type="transmembrane region" description="Helical" evidence="1">
    <location>
        <begin position="35"/>
        <end position="52"/>
    </location>
</feature>
<comment type="caution">
    <text evidence="2">The sequence shown here is derived from an EMBL/GenBank/DDBJ whole genome shotgun (WGS) entry which is preliminary data.</text>
</comment>
<dbReference type="EMBL" id="MEYS01000001">
    <property type="protein sequence ID" value="OGD34766.1"/>
    <property type="molecule type" value="Genomic_DNA"/>
</dbReference>
<organism evidence="2 3">
    <name type="scientific">Candidatus Azambacteria bacterium RIFCSPLOWO2_01_FULL_46_25</name>
    <dbReference type="NCBI Taxonomy" id="1797298"/>
    <lineage>
        <taxon>Bacteria</taxon>
        <taxon>Candidatus Azamiibacteriota</taxon>
    </lineage>
</organism>
<reference evidence="2 3" key="1">
    <citation type="journal article" date="2016" name="Nat. Commun.">
        <title>Thousands of microbial genomes shed light on interconnected biogeochemical processes in an aquifer system.</title>
        <authorList>
            <person name="Anantharaman K."/>
            <person name="Brown C.T."/>
            <person name="Hug L.A."/>
            <person name="Sharon I."/>
            <person name="Castelle C.J."/>
            <person name="Probst A.J."/>
            <person name="Thomas B.C."/>
            <person name="Singh A."/>
            <person name="Wilkins M.J."/>
            <person name="Karaoz U."/>
            <person name="Brodie E.L."/>
            <person name="Williams K.H."/>
            <person name="Hubbard S.S."/>
            <person name="Banfield J.F."/>
        </authorList>
    </citation>
    <scope>NUCLEOTIDE SEQUENCE [LARGE SCALE GENOMIC DNA]</scope>
</reference>
<evidence type="ECO:0000313" key="3">
    <source>
        <dbReference type="Proteomes" id="UP000176650"/>
    </source>
</evidence>
<feature type="transmembrane region" description="Helical" evidence="1">
    <location>
        <begin position="64"/>
        <end position="86"/>
    </location>
</feature>
<dbReference type="Proteomes" id="UP000176650">
    <property type="component" value="Unassembled WGS sequence"/>
</dbReference>
<dbReference type="AlphaFoldDB" id="A0A1F5BVY3"/>